<reference evidence="2 3" key="1">
    <citation type="submission" date="2018-11" db="EMBL/GenBank/DDBJ databases">
        <title>Genome sequence of Apiotrichum porosum DSM 27194.</title>
        <authorList>
            <person name="Aliyu H."/>
            <person name="Gorte O."/>
            <person name="Ochsenreither K."/>
        </authorList>
    </citation>
    <scope>NUCLEOTIDE SEQUENCE [LARGE SCALE GENOMIC DNA]</scope>
    <source>
        <strain evidence="2 3">DSM 27194</strain>
    </source>
</reference>
<dbReference type="GeneID" id="39586210"/>
<keyword evidence="3" id="KW-1185">Reference proteome</keyword>
<gene>
    <name evidence="2" type="ORF">EHS24_001667</name>
</gene>
<comment type="caution">
    <text evidence="2">The sequence shown here is derived from an EMBL/GenBank/DDBJ whole genome shotgun (WGS) entry which is preliminary data.</text>
</comment>
<keyword evidence="1" id="KW-0472">Membrane</keyword>
<dbReference type="OrthoDB" id="10676419at2759"/>
<organism evidence="2 3">
    <name type="scientific">Apiotrichum porosum</name>
    <dbReference type="NCBI Taxonomy" id="105984"/>
    <lineage>
        <taxon>Eukaryota</taxon>
        <taxon>Fungi</taxon>
        <taxon>Dikarya</taxon>
        <taxon>Basidiomycota</taxon>
        <taxon>Agaricomycotina</taxon>
        <taxon>Tremellomycetes</taxon>
        <taxon>Trichosporonales</taxon>
        <taxon>Trichosporonaceae</taxon>
        <taxon>Apiotrichum</taxon>
    </lineage>
</organism>
<keyword evidence="1" id="KW-1133">Transmembrane helix</keyword>
<evidence type="ECO:0000256" key="1">
    <source>
        <dbReference type="SAM" id="Phobius"/>
    </source>
</evidence>
<protein>
    <submittedName>
        <fullName evidence="2">Uncharacterized protein</fullName>
    </submittedName>
</protein>
<dbReference type="RefSeq" id="XP_028473908.1">
    <property type="nucleotide sequence ID" value="XM_028617445.1"/>
</dbReference>
<accession>A0A427XIP4</accession>
<dbReference type="AlphaFoldDB" id="A0A427XIP4"/>
<feature type="transmembrane region" description="Helical" evidence="1">
    <location>
        <begin position="15"/>
        <end position="35"/>
    </location>
</feature>
<sequence>MAADGADSSALDHRFFPHLVHLVVSFSTYPVLITFRATSRELKTKVDKIILRHIVIENRPADFAALPRERFELRSLLGPLPFPPVIDFVPGLHPLPQWTRLLAQYTAVIDIQCDDTFASREAFQESLPCLRTIRSDHLNLFVHNLGAPDIICFCPVFTKSDYRRLEFAPIQFASSTFQRLVLNVHVYGHPGPNWFSTNFLLIVNQPPRSSKPPIVCTLATVSEDVDFQVRLSFGDGLPASLIPPHFTIVNLDETNTNMFNKNQARFARECIQMSVGFEDRTAPCAFHFLSVDEYGKTISNEQFQLETVFPDEWTCDL</sequence>
<proteinExistence type="predicted"/>
<dbReference type="Proteomes" id="UP000279236">
    <property type="component" value="Unassembled WGS sequence"/>
</dbReference>
<dbReference type="EMBL" id="RSCE01000011">
    <property type="protein sequence ID" value="RSH78761.1"/>
    <property type="molecule type" value="Genomic_DNA"/>
</dbReference>
<keyword evidence="1" id="KW-0812">Transmembrane</keyword>
<evidence type="ECO:0000313" key="2">
    <source>
        <dbReference type="EMBL" id="RSH78761.1"/>
    </source>
</evidence>
<evidence type="ECO:0000313" key="3">
    <source>
        <dbReference type="Proteomes" id="UP000279236"/>
    </source>
</evidence>
<name>A0A427XIP4_9TREE</name>